<dbReference type="SMART" id="SM00463">
    <property type="entry name" value="SMR"/>
    <property type="match status" value="1"/>
</dbReference>
<dbReference type="SUPFAM" id="SSF160443">
    <property type="entry name" value="SMR domain-like"/>
    <property type="match status" value="1"/>
</dbReference>
<dbReference type="RefSeq" id="WP_171266847.1">
    <property type="nucleotide sequence ID" value="NZ_CP039543.1"/>
</dbReference>
<feature type="compositionally biased region" description="Basic residues" evidence="1">
    <location>
        <begin position="17"/>
        <end position="31"/>
    </location>
</feature>
<feature type="domain" description="Smr" evidence="2">
    <location>
        <begin position="144"/>
        <end position="228"/>
    </location>
</feature>
<evidence type="ECO:0000313" key="4">
    <source>
        <dbReference type="Proteomes" id="UP000503251"/>
    </source>
</evidence>
<gene>
    <name evidence="3" type="ORF">E8L03_06125</name>
</gene>
<keyword evidence="4" id="KW-1185">Reference proteome</keyword>
<dbReference type="Proteomes" id="UP000503251">
    <property type="component" value="Chromosome"/>
</dbReference>
<evidence type="ECO:0000259" key="2">
    <source>
        <dbReference type="PROSITE" id="PS50828"/>
    </source>
</evidence>
<organism evidence="3 4">
    <name type="scientific">Oceanidesulfovibrio marinus</name>
    <dbReference type="NCBI Taxonomy" id="370038"/>
    <lineage>
        <taxon>Bacteria</taxon>
        <taxon>Pseudomonadati</taxon>
        <taxon>Thermodesulfobacteriota</taxon>
        <taxon>Desulfovibrionia</taxon>
        <taxon>Desulfovibrionales</taxon>
        <taxon>Desulfovibrionaceae</taxon>
        <taxon>Oceanidesulfovibrio</taxon>
    </lineage>
</organism>
<proteinExistence type="predicted"/>
<dbReference type="Gene3D" id="3.30.1370.110">
    <property type="match status" value="1"/>
</dbReference>
<evidence type="ECO:0000313" key="3">
    <source>
        <dbReference type="EMBL" id="QJT08526.1"/>
    </source>
</evidence>
<dbReference type="InterPro" id="IPR036063">
    <property type="entry name" value="Smr_dom_sf"/>
</dbReference>
<reference evidence="3 4" key="1">
    <citation type="submission" date="2019-04" db="EMBL/GenBank/DDBJ databases">
        <title>Isolation and culture of sulfate reducing bacteria from the cold seep of the South China Sea.</title>
        <authorList>
            <person name="Sun C."/>
            <person name="Liu R."/>
        </authorList>
    </citation>
    <scope>NUCLEOTIDE SEQUENCE [LARGE SCALE GENOMIC DNA]</scope>
    <source>
        <strain evidence="3 4">CS1</strain>
    </source>
</reference>
<feature type="region of interest" description="Disordered" evidence="1">
    <location>
        <begin position="1"/>
        <end position="47"/>
    </location>
</feature>
<protein>
    <submittedName>
        <fullName evidence="3">DNA mismatch repair protein MutS</fullName>
    </submittedName>
</protein>
<dbReference type="PANTHER" id="PTHR35562">
    <property type="entry name" value="DNA ENDONUCLEASE SMRA-RELATED"/>
    <property type="match status" value="1"/>
</dbReference>
<dbReference type="PANTHER" id="PTHR35562:SF2">
    <property type="entry name" value="DNA ENDONUCLEASE SMRA-RELATED"/>
    <property type="match status" value="1"/>
</dbReference>
<dbReference type="PROSITE" id="PS50828">
    <property type="entry name" value="SMR"/>
    <property type="match status" value="1"/>
</dbReference>
<dbReference type="Pfam" id="PF01713">
    <property type="entry name" value="Smr"/>
    <property type="match status" value="1"/>
</dbReference>
<dbReference type="InterPro" id="IPR002625">
    <property type="entry name" value="Smr_dom"/>
</dbReference>
<dbReference type="EMBL" id="CP039543">
    <property type="protein sequence ID" value="QJT08526.1"/>
    <property type="molecule type" value="Genomic_DNA"/>
</dbReference>
<accession>A0ABX6NDX3</accession>
<evidence type="ECO:0000256" key="1">
    <source>
        <dbReference type="SAM" id="MobiDB-lite"/>
    </source>
</evidence>
<sequence>MPKNKLNHFSELDKSRFPKGSKKNKPKKPALHQRQEDSAPQEEPDDMAMFCNAMQDVTPLGDERKSRTAPICDTPADTPQLQLQLQDPRDEDHEVKKRLMDLVTGKLEFSLEYSDEFIQGHVKGLDLKLLGKLKAGTYSPEAHLDMHGMTLEQAYDNMVDFIRYHYLEGKRTVLLIPGRGRNSPDGQSILRRAVQTWLTRDPFKRVVLAFCTARPQHGGAGALYVLLRKHRKAAGKIVWDRVPTDIESFE</sequence>
<name>A0ABX6NDX3_9BACT</name>